<dbReference type="GeneID" id="6241283"/>
<keyword evidence="3" id="KW-1185">Reference proteome</keyword>
<dbReference type="PaxDb" id="3702-AT2G11271.1"/>
<dbReference type="InParanoid" id="B3H6V6"/>
<evidence type="ECO:0000313" key="2">
    <source>
        <dbReference type="EMBL" id="AEC06170.1"/>
    </source>
</evidence>
<reference evidence="2 3" key="1">
    <citation type="journal article" date="1999" name="Nature">
        <title>Sequence and analysis of chromosome 2 of the plant Arabidopsis thaliana.</title>
        <authorList>
            <person name="Lin X."/>
            <person name="Kaul S."/>
            <person name="Rounsley S."/>
            <person name="Shea T.P."/>
            <person name="Benito M.I."/>
            <person name="Town C.D."/>
            <person name="Fujii C.Y."/>
            <person name="Mason T."/>
            <person name="Bowman C.L."/>
            <person name="Barnstead M."/>
            <person name="Feldblyum T.V."/>
            <person name="Buell C.R."/>
            <person name="Ketchum K.A."/>
            <person name="Lee J."/>
            <person name="Ronning C.M."/>
            <person name="Koo H.L."/>
            <person name="Moffat K.S."/>
            <person name="Cronin L.A."/>
            <person name="Shen M."/>
            <person name="Pai G."/>
            <person name="Van Aken S."/>
            <person name="Umayam L."/>
            <person name="Tallon L.J."/>
            <person name="Gill J.E."/>
            <person name="Adams M.D."/>
            <person name="Carrera A.J."/>
            <person name="Creasy T.H."/>
            <person name="Goodman H.M."/>
            <person name="Somerville C.R."/>
            <person name="Copenhaver G.P."/>
            <person name="Preuss D."/>
            <person name="Nierman W.C."/>
            <person name="White O."/>
            <person name="Eisen J.A."/>
            <person name="Salzberg S.L."/>
            <person name="Fraser C.M."/>
            <person name="Venter J.C."/>
        </authorList>
    </citation>
    <scope>NUCLEOTIDE SEQUENCE [LARGE SCALE GENOMIC DNA]</scope>
    <source>
        <strain evidence="3">cv. Columbia</strain>
    </source>
</reference>
<sequence length="41" mass="4491">MVFSGGGPALLWLKAVITKQSPEVTAFTRPLSHQFFSLQSI</sequence>
<evidence type="ECO:0000313" key="1">
    <source>
        <dbReference type="Araport" id="AT2G11271"/>
    </source>
</evidence>
<dbReference type="SMR" id="B3H6V6"/>
<name>B3H6V6_ARATH</name>
<protein>
    <submittedName>
        <fullName evidence="2">Uncharacterized protein</fullName>
    </submittedName>
</protein>
<dbReference type="KEGG" id="ath:AT2G11271"/>
<dbReference type="TAIR" id="AT2G11271"/>
<evidence type="ECO:0000313" key="3">
    <source>
        <dbReference type="Proteomes" id="UP000006548"/>
    </source>
</evidence>
<dbReference type="EMBL" id="CP002685">
    <property type="protein sequence ID" value="AEC06170.1"/>
    <property type="molecule type" value="Genomic_DNA"/>
</dbReference>
<dbReference type="HOGENOM" id="CLU_3280204_0_0_1"/>
<accession>B3H6V6</accession>
<dbReference type="Araport" id="AT2G11271"/>
<dbReference type="AlphaFoldDB" id="B3H6V6"/>
<dbReference type="RefSeq" id="NP_001118296.1">
    <property type="nucleotide sequence ID" value="NM_001124824.1"/>
</dbReference>
<dbReference type="Proteomes" id="UP000006548">
    <property type="component" value="Chromosome 2"/>
</dbReference>
<proteinExistence type="predicted"/>
<reference evidence="3" key="2">
    <citation type="journal article" date="2017" name="Plant J.">
        <title>Araport11: a complete reannotation of the Arabidopsis thaliana reference genome.</title>
        <authorList>
            <person name="Cheng C.Y."/>
            <person name="Krishnakumar V."/>
            <person name="Chan A.P."/>
            <person name="Thibaud-Nissen F."/>
            <person name="Schobel S."/>
            <person name="Town C.D."/>
        </authorList>
    </citation>
    <scope>GENOME REANNOTATION</scope>
    <source>
        <strain evidence="3">cv. Columbia</strain>
    </source>
</reference>
<organism evidence="2 3">
    <name type="scientific">Arabidopsis thaliana</name>
    <name type="common">Mouse-ear cress</name>
    <dbReference type="NCBI Taxonomy" id="3702"/>
    <lineage>
        <taxon>Eukaryota</taxon>
        <taxon>Viridiplantae</taxon>
        <taxon>Streptophyta</taxon>
        <taxon>Embryophyta</taxon>
        <taxon>Tracheophyta</taxon>
        <taxon>Spermatophyta</taxon>
        <taxon>Magnoliopsida</taxon>
        <taxon>eudicotyledons</taxon>
        <taxon>Gunneridae</taxon>
        <taxon>Pentapetalae</taxon>
        <taxon>rosids</taxon>
        <taxon>malvids</taxon>
        <taxon>Brassicales</taxon>
        <taxon>Brassicaceae</taxon>
        <taxon>Camelineae</taxon>
        <taxon>Arabidopsis</taxon>
    </lineage>
</organism>
<gene>
    <name evidence="1 2" type="ordered locus">At2g11271</name>
</gene>